<dbReference type="Proteomes" id="UP000184384">
    <property type="component" value="Unassembled WGS sequence"/>
</dbReference>
<evidence type="ECO:0000256" key="1">
    <source>
        <dbReference type="SAM" id="Phobius"/>
    </source>
</evidence>
<reference evidence="3" key="2">
    <citation type="submission" date="2016-11" db="EMBL/GenBank/DDBJ databases">
        <authorList>
            <person name="Jaros S."/>
            <person name="Januszkiewicz K."/>
            <person name="Wedrychowicz H."/>
        </authorList>
    </citation>
    <scope>NUCLEOTIDE SEQUENCE [LARGE SCALE GENOMIC DNA]</scope>
    <source>
        <strain evidence="3">DSM 19729</strain>
    </source>
</reference>
<evidence type="ECO:0000313" key="2">
    <source>
        <dbReference type="EMBL" id="PRZ23962.1"/>
    </source>
</evidence>
<feature type="transmembrane region" description="Helical" evidence="1">
    <location>
        <begin position="12"/>
        <end position="28"/>
    </location>
</feature>
<organism evidence="3 4">
    <name type="scientific">Flavobacterium granuli</name>
    <dbReference type="NCBI Taxonomy" id="280093"/>
    <lineage>
        <taxon>Bacteria</taxon>
        <taxon>Pseudomonadati</taxon>
        <taxon>Bacteroidota</taxon>
        <taxon>Flavobacteriia</taxon>
        <taxon>Flavobacteriales</taxon>
        <taxon>Flavobacteriaceae</taxon>
        <taxon>Flavobacterium</taxon>
    </lineage>
</organism>
<dbReference type="EMBL" id="FQWO01000003">
    <property type="protein sequence ID" value="SHG63831.1"/>
    <property type="molecule type" value="Genomic_DNA"/>
</dbReference>
<keyword evidence="5" id="KW-1185">Reference proteome</keyword>
<feature type="transmembrane region" description="Helical" evidence="1">
    <location>
        <begin position="34"/>
        <end position="52"/>
    </location>
</feature>
<name>A0A1M5LFI9_9FLAO</name>
<sequence>MNFSSIKNIPTMYLYLGSIFSFVLANMVRDKNIIFYYVLLVVGVLFFVFGLFKRTRKQ</sequence>
<accession>A0A1M5LFI9</accession>
<keyword evidence="1" id="KW-0812">Transmembrane</keyword>
<reference evidence="2 5" key="3">
    <citation type="submission" date="2018-03" db="EMBL/GenBank/DDBJ databases">
        <title>Genomic Encyclopedia of Archaeal and Bacterial Type Strains, Phase II (KMG-II): from individual species to whole genera.</title>
        <authorList>
            <person name="Goeker M."/>
        </authorList>
    </citation>
    <scope>NUCLEOTIDE SEQUENCE [LARGE SCALE GENOMIC DNA]</scope>
    <source>
        <strain evidence="2 5">DSM 17797</strain>
    </source>
</reference>
<protein>
    <submittedName>
        <fullName evidence="3">Uncharacterized protein</fullName>
    </submittedName>
</protein>
<gene>
    <name evidence="2" type="ORF">BC624_10473</name>
    <name evidence="3" type="ORF">SAMN05443373_10373</name>
</gene>
<keyword evidence="1" id="KW-1133">Transmembrane helix</keyword>
<evidence type="ECO:0000313" key="5">
    <source>
        <dbReference type="Proteomes" id="UP000237771"/>
    </source>
</evidence>
<dbReference type="AlphaFoldDB" id="A0A1M5LFI9"/>
<dbReference type="EMBL" id="PVUB01000004">
    <property type="protein sequence ID" value="PRZ23962.1"/>
    <property type="molecule type" value="Genomic_DNA"/>
</dbReference>
<evidence type="ECO:0000313" key="4">
    <source>
        <dbReference type="Proteomes" id="UP000184384"/>
    </source>
</evidence>
<evidence type="ECO:0000313" key="3">
    <source>
        <dbReference type="EMBL" id="SHG63831.1"/>
    </source>
</evidence>
<dbReference type="STRING" id="280093.SAMN05443373_10373"/>
<keyword evidence="1" id="KW-0472">Membrane</keyword>
<dbReference type="Proteomes" id="UP000237771">
    <property type="component" value="Unassembled WGS sequence"/>
</dbReference>
<proteinExistence type="predicted"/>
<reference evidence="4" key="1">
    <citation type="submission" date="2016-11" db="EMBL/GenBank/DDBJ databases">
        <authorList>
            <person name="Varghese N."/>
            <person name="Submissions S."/>
        </authorList>
    </citation>
    <scope>NUCLEOTIDE SEQUENCE [LARGE SCALE GENOMIC DNA]</scope>
    <source>
        <strain evidence="4">DSM 19729</strain>
    </source>
</reference>